<dbReference type="InterPro" id="IPR013783">
    <property type="entry name" value="Ig-like_fold"/>
</dbReference>
<organism evidence="1 2">
    <name type="scientific">Rotaria socialis</name>
    <dbReference type="NCBI Taxonomy" id="392032"/>
    <lineage>
        <taxon>Eukaryota</taxon>
        <taxon>Metazoa</taxon>
        <taxon>Spiralia</taxon>
        <taxon>Gnathifera</taxon>
        <taxon>Rotifera</taxon>
        <taxon>Eurotatoria</taxon>
        <taxon>Bdelloidea</taxon>
        <taxon>Philodinida</taxon>
        <taxon>Philodinidae</taxon>
        <taxon>Rotaria</taxon>
    </lineage>
</organism>
<protein>
    <submittedName>
        <fullName evidence="1">Uncharacterized protein</fullName>
    </submittedName>
</protein>
<feature type="non-terminal residue" evidence="1">
    <location>
        <position position="1"/>
    </location>
</feature>
<reference evidence="1" key="1">
    <citation type="submission" date="2021-02" db="EMBL/GenBank/DDBJ databases">
        <authorList>
            <person name="Nowell W R."/>
        </authorList>
    </citation>
    <scope>NUCLEOTIDE SEQUENCE</scope>
</reference>
<dbReference type="SUPFAM" id="SSF48726">
    <property type="entry name" value="Immunoglobulin"/>
    <property type="match status" value="1"/>
</dbReference>
<dbReference type="InterPro" id="IPR036179">
    <property type="entry name" value="Ig-like_dom_sf"/>
</dbReference>
<keyword evidence="2" id="KW-1185">Reference proteome</keyword>
<gene>
    <name evidence="1" type="ORF">UJA718_LOCUS41052</name>
</gene>
<accession>A0A821NYT4</accession>
<evidence type="ECO:0000313" key="2">
    <source>
        <dbReference type="Proteomes" id="UP000663873"/>
    </source>
</evidence>
<dbReference type="Proteomes" id="UP000663873">
    <property type="component" value="Unassembled WGS sequence"/>
</dbReference>
<comment type="caution">
    <text evidence="1">The sequence shown here is derived from an EMBL/GenBank/DDBJ whole genome shotgun (WGS) entry which is preliminary data.</text>
</comment>
<dbReference type="EMBL" id="CAJOBP010047203">
    <property type="protein sequence ID" value="CAF4795697.1"/>
    <property type="molecule type" value="Genomic_DNA"/>
</dbReference>
<name>A0A821NYT4_9BILA</name>
<sequence>MLSEESFQTLNNGSLRIHHLRVQDTGYYLCWAENLVQRTYAQIRLEVQGIAIFYFN</sequence>
<dbReference type="AlphaFoldDB" id="A0A821NYT4"/>
<evidence type="ECO:0000313" key="1">
    <source>
        <dbReference type="EMBL" id="CAF4795697.1"/>
    </source>
</evidence>
<proteinExistence type="predicted"/>
<dbReference type="Gene3D" id="2.60.40.10">
    <property type="entry name" value="Immunoglobulins"/>
    <property type="match status" value="1"/>
</dbReference>